<keyword evidence="9 14" id="KW-0663">Pyridoxal phosphate</keyword>
<dbReference type="InterPro" id="IPR029066">
    <property type="entry name" value="PLP-binding_barrel"/>
</dbReference>
<evidence type="ECO:0000256" key="2">
    <source>
        <dbReference type="ARBA" id="ARBA00001946"/>
    </source>
</evidence>
<evidence type="ECO:0000259" key="16">
    <source>
        <dbReference type="Pfam" id="PF02784"/>
    </source>
</evidence>
<accession>A0A4R3MSH5</accession>
<dbReference type="InterPro" id="IPR040634">
    <property type="entry name" value="Arg_decarb_HB"/>
</dbReference>
<dbReference type="NCBIfam" id="TIGR01273">
    <property type="entry name" value="speA"/>
    <property type="match status" value="1"/>
</dbReference>
<evidence type="ECO:0000256" key="13">
    <source>
        <dbReference type="NCBIfam" id="TIGR01273"/>
    </source>
</evidence>
<evidence type="ECO:0000256" key="4">
    <source>
        <dbReference type="ARBA" id="ARBA00008357"/>
    </source>
</evidence>
<organism evidence="19 20">
    <name type="scientific">Thiobaca trueperi</name>
    <dbReference type="NCBI Taxonomy" id="127458"/>
    <lineage>
        <taxon>Bacteria</taxon>
        <taxon>Pseudomonadati</taxon>
        <taxon>Pseudomonadota</taxon>
        <taxon>Gammaproteobacteria</taxon>
        <taxon>Chromatiales</taxon>
        <taxon>Chromatiaceae</taxon>
        <taxon>Thiobaca</taxon>
    </lineage>
</organism>
<keyword evidence="12" id="KW-0456">Lyase</keyword>
<dbReference type="PANTHER" id="PTHR43295:SF9">
    <property type="entry name" value="BIOSYNTHETIC ARGININE DECARBOXYLASE"/>
    <property type="match status" value="1"/>
</dbReference>
<dbReference type="Gene3D" id="1.10.287.3440">
    <property type="match status" value="1"/>
</dbReference>
<reference evidence="19 20" key="1">
    <citation type="submission" date="2019-03" db="EMBL/GenBank/DDBJ databases">
        <title>Genomic Encyclopedia of Type Strains, Phase IV (KMG-IV): sequencing the most valuable type-strain genomes for metagenomic binning, comparative biology and taxonomic classification.</title>
        <authorList>
            <person name="Goeker M."/>
        </authorList>
    </citation>
    <scope>NUCLEOTIDE SEQUENCE [LARGE SCALE GENOMIC DNA]</scope>
    <source>
        <strain evidence="19 20">DSM 13587</strain>
    </source>
</reference>
<evidence type="ECO:0000256" key="1">
    <source>
        <dbReference type="ARBA" id="ARBA00001933"/>
    </source>
</evidence>
<dbReference type="InterPro" id="IPR041128">
    <property type="entry name" value="Arg_decarbox_C"/>
</dbReference>
<dbReference type="EMBL" id="SMAO01000009">
    <property type="protein sequence ID" value="TCT19214.1"/>
    <property type="molecule type" value="Genomic_DNA"/>
</dbReference>
<evidence type="ECO:0000256" key="5">
    <source>
        <dbReference type="ARBA" id="ARBA00012426"/>
    </source>
</evidence>
<evidence type="ECO:0000256" key="11">
    <source>
        <dbReference type="ARBA" id="ARBA00023115"/>
    </source>
</evidence>
<dbReference type="OrthoDB" id="9802658at2"/>
<comment type="cofactor">
    <cofactor evidence="1 14">
        <name>pyridoxal 5'-phosphate</name>
        <dbReference type="ChEBI" id="CHEBI:597326"/>
    </cofactor>
</comment>
<dbReference type="PIRSF" id="PIRSF001336">
    <property type="entry name" value="Arg_decrbxlase"/>
    <property type="match status" value="1"/>
</dbReference>
<dbReference type="PRINTS" id="PR01179">
    <property type="entry name" value="ODADCRBXLASE"/>
</dbReference>
<feature type="domain" description="Orn/DAP/Arg decarboxylase 2 N-terminal" evidence="16">
    <location>
        <begin position="87"/>
        <end position="337"/>
    </location>
</feature>
<evidence type="ECO:0000256" key="7">
    <source>
        <dbReference type="ARBA" id="ARBA00022793"/>
    </source>
</evidence>
<dbReference type="Proteomes" id="UP000295717">
    <property type="component" value="Unassembled WGS sequence"/>
</dbReference>
<comment type="cofactor">
    <cofactor evidence="2">
        <name>Mg(2+)</name>
        <dbReference type="ChEBI" id="CHEBI:18420"/>
    </cofactor>
</comment>
<comment type="function">
    <text evidence="3">Catalyzes the biosynthesis of agmatine from arginine.</text>
</comment>
<dbReference type="InterPro" id="IPR000183">
    <property type="entry name" value="Orn/DAP/Arg_de-COase"/>
</dbReference>
<dbReference type="RefSeq" id="WP_132978207.1">
    <property type="nucleotide sequence ID" value="NZ_SMAO01000009.1"/>
</dbReference>
<evidence type="ECO:0000313" key="19">
    <source>
        <dbReference type="EMBL" id="TCT19214.1"/>
    </source>
</evidence>
<dbReference type="GO" id="GO:0006527">
    <property type="term" value="P:L-arginine catabolic process"/>
    <property type="evidence" value="ECO:0007669"/>
    <property type="project" value="InterPro"/>
</dbReference>
<dbReference type="Pfam" id="PF17810">
    <property type="entry name" value="Arg_decarb_HB"/>
    <property type="match status" value="1"/>
</dbReference>
<dbReference type="InterPro" id="IPR022644">
    <property type="entry name" value="De-COase2_N"/>
</dbReference>
<evidence type="ECO:0000256" key="15">
    <source>
        <dbReference type="PIRSR" id="PIRSR600183-50"/>
    </source>
</evidence>
<keyword evidence="8" id="KW-0460">Magnesium</keyword>
<gene>
    <name evidence="19" type="ORF">EDC35_10992</name>
</gene>
<keyword evidence="11" id="KW-0620">Polyamine biosynthesis</keyword>
<evidence type="ECO:0000256" key="14">
    <source>
        <dbReference type="PIRSR" id="PIRSR001336-50"/>
    </source>
</evidence>
<evidence type="ECO:0000256" key="10">
    <source>
        <dbReference type="ARBA" id="ARBA00023066"/>
    </source>
</evidence>
<keyword evidence="7" id="KW-0210">Decarboxylase</keyword>
<dbReference type="PRINTS" id="PR01180">
    <property type="entry name" value="ARGDCRBXLASE"/>
</dbReference>
<evidence type="ECO:0000256" key="3">
    <source>
        <dbReference type="ARBA" id="ARBA00002257"/>
    </source>
</evidence>
<evidence type="ECO:0000259" key="17">
    <source>
        <dbReference type="Pfam" id="PF17810"/>
    </source>
</evidence>
<dbReference type="SUPFAM" id="SSF51419">
    <property type="entry name" value="PLP-binding barrel"/>
    <property type="match status" value="1"/>
</dbReference>
<keyword evidence="20" id="KW-1185">Reference proteome</keyword>
<keyword evidence="6" id="KW-0479">Metal-binding</keyword>
<dbReference type="GO" id="GO:0008295">
    <property type="term" value="P:spermidine biosynthetic process"/>
    <property type="evidence" value="ECO:0007669"/>
    <property type="project" value="UniProtKB-UniRule"/>
</dbReference>
<evidence type="ECO:0000259" key="18">
    <source>
        <dbReference type="Pfam" id="PF17944"/>
    </source>
</evidence>
<feature type="domain" description="Arginine decarboxylase helical bundle" evidence="17">
    <location>
        <begin position="365"/>
        <end position="444"/>
    </location>
</feature>
<dbReference type="CDD" id="cd06830">
    <property type="entry name" value="PLPDE_III_ADC"/>
    <property type="match status" value="1"/>
</dbReference>
<keyword evidence="10" id="KW-0745">Spermidine biosynthesis</keyword>
<evidence type="ECO:0000256" key="12">
    <source>
        <dbReference type="ARBA" id="ARBA00023239"/>
    </source>
</evidence>
<dbReference type="EC" id="4.1.1.19" evidence="5 13"/>
<proteinExistence type="inferred from homology"/>
<dbReference type="PROSITE" id="PS00878">
    <property type="entry name" value="ODR_DC_2_1"/>
    <property type="match status" value="1"/>
</dbReference>
<dbReference type="InterPro" id="IPR009006">
    <property type="entry name" value="Ala_racemase/Decarboxylase_C"/>
</dbReference>
<dbReference type="FunFam" id="3.20.20.10:FF:000001">
    <property type="entry name" value="Biosynthetic arginine decarboxylase"/>
    <property type="match status" value="1"/>
</dbReference>
<dbReference type="Gene3D" id="2.40.37.10">
    <property type="entry name" value="Lyase, Ornithine Decarboxylase, Chain A, domain 1"/>
    <property type="match status" value="1"/>
</dbReference>
<dbReference type="Pfam" id="PF02784">
    <property type="entry name" value="Orn_Arg_deC_N"/>
    <property type="match status" value="1"/>
</dbReference>
<dbReference type="Gene3D" id="1.20.58.930">
    <property type="match status" value="1"/>
</dbReference>
<dbReference type="Pfam" id="PF17944">
    <property type="entry name" value="Arg_decarbox_C"/>
    <property type="match status" value="1"/>
</dbReference>
<evidence type="ECO:0000256" key="8">
    <source>
        <dbReference type="ARBA" id="ARBA00022842"/>
    </source>
</evidence>
<dbReference type="Gene3D" id="3.20.20.10">
    <property type="entry name" value="Alanine racemase"/>
    <property type="match status" value="1"/>
</dbReference>
<feature type="modified residue" description="N6-(pyridoxal phosphate)lysine" evidence="14">
    <location>
        <position position="99"/>
    </location>
</feature>
<evidence type="ECO:0000256" key="9">
    <source>
        <dbReference type="ARBA" id="ARBA00022898"/>
    </source>
</evidence>
<sequence length="626" mass="68632">MDHAIQRCTDIYAIDRWGEGYFGINAAGHLCARPDPHGPIEINLPELAGQIEAEGLSLPVLVRFSDILRHRVRSLHRAFVEASAVCGYQGRYQPVYPIKVNQQAGVVREILHSGHAGLEAGSKPELMAVLALSPPGGLVVCNGYKDREYIRLALIGRRLGLRVYLVIEKPSEVPLILEEAERLGVEPLLGVRVRLAAAAAGNWQSSGGEKAKFGLAANQILELVSTLKQAGRLDWLQLLHAHLGSQIPNLQDIRSGVAELVRFYAELRRLGAPVGVIDVGGGLGVDYEGTRTRNYCSVNYGFEGYATAIVNTVAAECRRRGLPEPDLFSESGRAMTAHHAVLIANVIDREAAGGLDVTPQDSEGDATLDALVSQLRAVADSSPQEVYAESRELLDTARERFAQDQLDLTGRARAEELFFAICRRLAVRLDPGIRRHRELADEVNALLADKLFCNFSLFQSLPDIWALDQIFPIVPIQRLDEIPEARAVVHDLTCDSDGCIDQYVDEGGVEASLPVHAGAGLHAPYLLGFFMVGAYQEILGDIHNLFGDTDAVNVELDDSAPGGYRLLEPERGDSTDELLSYVHFEPRTLLAHYRRKLDAAGLDRPTREQLFVELKAGLYGYTYLGN</sequence>
<feature type="active site" description="Proton donor" evidence="15">
    <location>
        <position position="494"/>
    </location>
</feature>
<comment type="similarity">
    <text evidence="4">Belongs to the Orn/Lys/Arg decarboxylase class-II family. SpeA subfamily.</text>
</comment>
<dbReference type="GO" id="GO:0046872">
    <property type="term" value="F:metal ion binding"/>
    <property type="evidence" value="ECO:0007669"/>
    <property type="project" value="UniProtKB-KW"/>
</dbReference>
<evidence type="ECO:0000256" key="6">
    <source>
        <dbReference type="ARBA" id="ARBA00022723"/>
    </source>
</evidence>
<dbReference type="GO" id="GO:0033388">
    <property type="term" value="P:putrescine biosynthetic process from arginine"/>
    <property type="evidence" value="ECO:0007669"/>
    <property type="project" value="TreeGrafter"/>
</dbReference>
<dbReference type="PANTHER" id="PTHR43295">
    <property type="entry name" value="ARGININE DECARBOXYLASE"/>
    <property type="match status" value="1"/>
</dbReference>
<comment type="caution">
    <text evidence="19">The sequence shown here is derived from an EMBL/GenBank/DDBJ whole genome shotgun (WGS) entry which is preliminary data.</text>
</comment>
<dbReference type="PROSITE" id="PS00879">
    <property type="entry name" value="ODR_DC_2_2"/>
    <property type="match status" value="1"/>
</dbReference>
<dbReference type="InterPro" id="IPR002985">
    <property type="entry name" value="Arg_decrbxlase"/>
</dbReference>
<dbReference type="AlphaFoldDB" id="A0A4R3MSH5"/>
<protein>
    <recommendedName>
        <fullName evidence="5 13">Arginine decarboxylase</fullName>
        <ecNumber evidence="5 13">4.1.1.19</ecNumber>
    </recommendedName>
</protein>
<evidence type="ECO:0000313" key="20">
    <source>
        <dbReference type="Proteomes" id="UP000295717"/>
    </source>
</evidence>
<dbReference type="GO" id="GO:0008792">
    <property type="term" value="F:arginine decarboxylase activity"/>
    <property type="evidence" value="ECO:0007669"/>
    <property type="project" value="UniProtKB-UniRule"/>
</dbReference>
<dbReference type="InterPro" id="IPR022657">
    <property type="entry name" value="De-COase2_CS"/>
</dbReference>
<dbReference type="InterPro" id="IPR022653">
    <property type="entry name" value="De-COase2_pyr-phos_BS"/>
</dbReference>
<dbReference type="NCBIfam" id="NF003763">
    <property type="entry name" value="PRK05354.1"/>
    <property type="match status" value="1"/>
</dbReference>
<feature type="domain" description="Arginine decarboxylase C-terminal helical" evidence="18">
    <location>
        <begin position="576"/>
        <end position="624"/>
    </location>
</feature>
<name>A0A4R3MSH5_9GAMM</name>